<dbReference type="Pfam" id="PF13581">
    <property type="entry name" value="HATPase_c_2"/>
    <property type="match status" value="1"/>
</dbReference>
<dbReference type="EMBL" id="JACCFK010000002">
    <property type="protein sequence ID" value="NYI93502.1"/>
    <property type="molecule type" value="Genomic_DNA"/>
</dbReference>
<dbReference type="Proteomes" id="UP000549616">
    <property type="component" value="Unassembled WGS sequence"/>
</dbReference>
<evidence type="ECO:0000259" key="2">
    <source>
        <dbReference type="Pfam" id="PF13581"/>
    </source>
</evidence>
<keyword evidence="1" id="KW-0723">Serine/threonine-protein kinase</keyword>
<dbReference type="PANTHER" id="PTHR35526:SF3">
    <property type="entry name" value="ANTI-SIGMA-F FACTOR RSBW"/>
    <property type="match status" value="1"/>
</dbReference>
<keyword evidence="1" id="KW-0808">Transferase</keyword>
<proteinExistence type="predicted"/>
<dbReference type="PANTHER" id="PTHR35526">
    <property type="entry name" value="ANTI-SIGMA-F FACTOR RSBW-RELATED"/>
    <property type="match status" value="1"/>
</dbReference>
<reference evidence="3 4" key="1">
    <citation type="submission" date="2020-07" db="EMBL/GenBank/DDBJ databases">
        <title>Sequencing the genomes of 1000 actinobacteria strains.</title>
        <authorList>
            <person name="Klenk H.-P."/>
        </authorList>
    </citation>
    <scope>NUCLEOTIDE SEQUENCE [LARGE SCALE GENOMIC DNA]</scope>
    <source>
        <strain evidence="3 4">DSM 104006</strain>
    </source>
</reference>
<name>A0A853BFR0_9PSEU</name>
<dbReference type="RefSeq" id="WP_179777666.1">
    <property type="nucleotide sequence ID" value="NZ_JACCFK010000002.1"/>
</dbReference>
<feature type="domain" description="Histidine kinase/HSP90-like ATPase" evidence="2">
    <location>
        <begin position="17"/>
        <end position="121"/>
    </location>
</feature>
<evidence type="ECO:0000256" key="1">
    <source>
        <dbReference type="ARBA" id="ARBA00022527"/>
    </source>
</evidence>
<keyword evidence="4" id="KW-1185">Reference proteome</keyword>
<dbReference type="GO" id="GO:0004674">
    <property type="term" value="F:protein serine/threonine kinase activity"/>
    <property type="evidence" value="ECO:0007669"/>
    <property type="project" value="UniProtKB-KW"/>
</dbReference>
<gene>
    <name evidence="3" type="ORF">HNR02_006877</name>
</gene>
<dbReference type="Gene3D" id="3.30.565.10">
    <property type="entry name" value="Histidine kinase-like ATPase, C-terminal domain"/>
    <property type="match status" value="1"/>
</dbReference>
<dbReference type="AlphaFoldDB" id="A0A853BFR0"/>
<sequence>MGDERVLDLVGAVPPLVRVRRWIARVLSDLGEDHLTAVQLITTEVLTNAYDHAGGAGRVTLARTGPACRVRIEVDDGSLAPPILRAGKPTSVRGRGLVLVDNLAADWGYRLRGGGGKTVWALIDCSAYSWEPCA</sequence>
<dbReference type="SUPFAM" id="SSF55874">
    <property type="entry name" value="ATPase domain of HSP90 chaperone/DNA topoisomerase II/histidine kinase"/>
    <property type="match status" value="1"/>
</dbReference>
<protein>
    <submittedName>
        <fullName evidence="3">Anti-sigma regulatory factor (Ser/Thr protein kinase)</fullName>
    </submittedName>
</protein>
<dbReference type="InterPro" id="IPR003594">
    <property type="entry name" value="HATPase_dom"/>
</dbReference>
<dbReference type="InterPro" id="IPR036890">
    <property type="entry name" value="HATPase_C_sf"/>
</dbReference>
<comment type="caution">
    <text evidence="3">The sequence shown here is derived from an EMBL/GenBank/DDBJ whole genome shotgun (WGS) entry which is preliminary data.</text>
</comment>
<organism evidence="3 4">
    <name type="scientific">Amycolatopsis endophytica</name>
    <dbReference type="NCBI Taxonomy" id="860233"/>
    <lineage>
        <taxon>Bacteria</taxon>
        <taxon>Bacillati</taxon>
        <taxon>Actinomycetota</taxon>
        <taxon>Actinomycetes</taxon>
        <taxon>Pseudonocardiales</taxon>
        <taxon>Pseudonocardiaceae</taxon>
        <taxon>Amycolatopsis</taxon>
    </lineage>
</organism>
<keyword evidence="1" id="KW-0418">Kinase</keyword>
<dbReference type="CDD" id="cd16936">
    <property type="entry name" value="HATPase_RsbW-like"/>
    <property type="match status" value="1"/>
</dbReference>
<evidence type="ECO:0000313" key="3">
    <source>
        <dbReference type="EMBL" id="NYI93502.1"/>
    </source>
</evidence>
<dbReference type="InterPro" id="IPR050267">
    <property type="entry name" value="Anti-sigma-factor_SerPK"/>
</dbReference>
<accession>A0A853BFR0</accession>
<evidence type="ECO:0000313" key="4">
    <source>
        <dbReference type="Proteomes" id="UP000549616"/>
    </source>
</evidence>